<reference evidence="2" key="1">
    <citation type="journal article" date="2021" name="Proc. Natl. Acad. Sci. U.S.A.">
        <title>A Catalog of Tens of Thousands of Viruses from Human Metagenomes Reveals Hidden Associations with Chronic Diseases.</title>
        <authorList>
            <person name="Tisza M.J."/>
            <person name="Buck C.B."/>
        </authorList>
    </citation>
    <scope>NUCLEOTIDE SEQUENCE</scope>
    <source>
        <strain evidence="2">CtClL93</strain>
    </source>
</reference>
<evidence type="ECO:0000256" key="1">
    <source>
        <dbReference type="SAM" id="MobiDB-lite"/>
    </source>
</evidence>
<organism evidence="2">
    <name type="scientific">Siphoviridae sp. ctClL93</name>
    <dbReference type="NCBI Taxonomy" id="2825381"/>
    <lineage>
        <taxon>Viruses</taxon>
        <taxon>Duplodnaviria</taxon>
        <taxon>Heunggongvirae</taxon>
        <taxon>Uroviricota</taxon>
        <taxon>Caudoviricetes</taxon>
    </lineage>
</organism>
<dbReference type="EMBL" id="BK016246">
    <property type="protein sequence ID" value="DAG04933.1"/>
    <property type="molecule type" value="Genomic_DNA"/>
</dbReference>
<feature type="compositionally biased region" description="Basic and acidic residues" evidence="1">
    <location>
        <begin position="156"/>
        <end position="175"/>
    </location>
</feature>
<sequence length="229" mass="25862">MKRIDLTGQRFGRLTVIEYDHAEHDGAHWLCKCDCGTEKVIAGYLLRNGATKSCGCLKSDASREALDKARAVLKARPRKDLTGQRFERLVVLGLADVPDRKGFIFWRVRCDCGTEKIVMQNNLVFGRTKSCGCLSCEMRSERAARMRMCRKLKSDLTGKTPARETTPKQTDVEVKKRAKAIPEQPPKICKPGRPTKSDAEFFKKHGCSVCADKKDCDMTSCKYEKEMMT</sequence>
<accession>A0A8S5VDY7</accession>
<name>A0A8S5VDY7_9CAUD</name>
<feature type="region of interest" description="Disordered" evidence="1">
    <location>
        <begin position="156"/>
        <end position="178"/>
    </location>
</feature>
<protein>
    <submittedName>
        <fullName evidence="2">Uncharacterized protein</fullName>
    </submittedName>
</protein>
<proteinExistence type="predicted"/>
<evidence type="ECO:0000313" key="2">
    <source>
        <dbReference type="EMBL" id="DAG04933.1"/>
    </source>
</evidence>